<dbReference type="InterPro" id="IPR000157">
    <property type="entry name" value="TIR_dom"/>
</dbReference>
<organism evidence="2 3">
    <name type="scientific">Mycolicibacterium aubagnense</name>
    <dbReference type="NCBI Taxonomy" id="319707"/>
    <lineage>
        <taxon>Bacteria</taxon>
        <taxon>Bacillati</taxon>
        <taxon>Actinomycetota</taxon>
        <taxon>Actinomycetes</taxon>
        <taxon>Mycobacteriales</taxon>
        <taxon>Mycobacteriaceae</taxon>
        <taxon>Mycolicibacterium</taxon>
    </lineage>
</organism>
<dbReference type="Pfam" id="PF13676">
    <property type="entry name" value="TIR_2"/>
    <property type="match status" value="1"/>
</dbReference>
<evidence type="ECO:0000313" key="3">
    <source>
        <dbReference type="Proteomes" id="UP000465609"/>
    </source>
</evidence>
<gene>
    <name evidence="2" type="ORF">MAUB_57330</name>
</gene>
<keyword evidence="3" id="KW-1185">Reference proteome</keyword>
<feature type="domain" description="TIR" evidence="1">
    <location>
        <begin position="27"/>
        <end position="156"/>
    </location>
</feature>
<reference evidence="2 3" key="1">
    <citation type="journal article" date="2019" name="Emerg. Microbes Infect.">
        <title>Comprehensive subspecies identification of 175 nontuberculous mycobacteria species based on 7547 genomic profiles.</title>
        <authorList>
            <person name="Matsumoto Y."/>
            <person name="Kinjo T."/>
            <person name="Motooka D."/>
            <person name="Nabeya D."/>
            <person name="Jung N."/>
            <person name="Uechi K."/>
            <person name="Horii T."/>
            <person name="Iida T."/>
            <person name="Fujita J."/>
            <person name="Nakamura S."/>
        </authorList>
    </citation>
    <scope>NUCLEOTIDE SEQUENCE [LARGE SCALE GENOMIC DNA]</scope>
    <source>
        <strain evidence="2 3">JCM 15296</strain>
    </source>
</reference>
<dbReference type="Gene3D" id="3.40.50.10140">
    <property type="entry name" value="Toll/interleukin-1 receptor homology (TIR) domain"/>
    <property type="match status" value="1"/>
</dbReference>
<evidence type="ECO:0000313" key="2">
    <source>
        <dbReference type="EMBL" id="BBX87860.1"/>
    </source>
</evidence>
<dbReference type="SUPFAM" id="SSF52200">
    <property type="entry name" value="Toll/Interleukin receptor TIR domain"/>
    <property type="match status" value="1"/>
</dbReference>
<sequence>MTFTANELRTLAPVREAVERIAQIYPDRRDVFLCHAWDDRAGAAKEFHDGLEAVRLSVWFSEKDVVLGTPLMREIDRGLSKCRMGIVLVTPSMFKSLNAQGVADKELSALLATNRLIPVCHGVTFDELRDVSPMLASRSGLTTDEDQSLADVAAKIADTVHPEDTVTQQPA</sequence>
<dbReference type="RefSeq" id="WP_234884202.1">
    <property type="nucleotide sequence ID" value="NZ_AP022577.1"/>
</dbReference>
<name>A0ABN5Z1A8_9MYCO</name>
<dbReference type="EMBL" id="AP022577">
    <property type="protein sequence ID" value="BBX87860.1"/>
    <property type="molecule type" value="Genomic_DNA"/>
</dbReference>
<evidence type="ECO:0000259" key="1">
    <source>
        <dbReference type="PROSITE" id="PS50104"/>
    </source>
</evidence>
<proteinExistence type="predicted"/>
<dbReference type="PROSITE" id="PS50104">
    <property type="entry name" value="TIR"/>
    <property type="match status" value="1"/>
</dbReference>
<accession>A0ABN5Z1A8</accession>
<protein>
    <recommendedName>
        <fullName evidence="1">TIR domain-containing protein</fullName>
    </recommendedName>
</protein>
<dbReference type="InterPro" id="IPR035897">
    <property type="entry name" value="Toll_tir_struct_dom_sf"/>
</dbReference>
<dbReference type="Proteomes" id="UP000465609">
    <property type="component" value="Chromosome"/>
</dbReference>